<dbReference type="CDD" id="cd14069">
    <property type="entry name" value="STKc_Chk1"/>
    <property type="match status" value="1"/>
</dbReference>
<feature type="binding site" evidence="14">
    <location>
        <position position="61"/>
    </location>
    <ligand>
        <name>ATP</name>
        <dbReference type="ChEBI" id="CHEBI:30616"/>
    </ligand>
</feature>
<evidence type="ECO:0000256" key="7">
    <source>
        <dbReference type="ARBA" id="ARBA00022763"/>
    </source>
</evidence>
<evidence type="ECO:0000256" key="3">
    <source>
        <dbReference type="ARBA" id="ARBA00012513"/>
    </source>
</evidence>
<keyword evidence="11" id="KW-0131">Cell cycle</keyword>
<keyword evidence="5" id="KW-0808">Transferase</keyword>
<dbReference type="PROSITE" id="PS00107">
    <property type="entry name" value="PROTEIN_KINASE_ATP"/>
    <property type="match status" value="1"/>
</dbReference>
<evidence type="ECO:0000256" key="11">
    <source>
        <dbReference type="ARBA" id="ARBA00023306"/>
    </source>
</evidence>
<dbReference type="PROSITE" id="PS50011">
    <property type="entry name" value="PROTEIN_KINASE_DOM"/>
    <property type="match status" value="1"/>
</dbReference>
<evidence type="ECO:0000256" key="2">
    <source>
        <dbReference type="ARBA" id="ARBA00010791"/>
    </source>
</evidence>
<keyword evidence="9 14" id="KW-0067">ATP-binding</keyword>
<gene>
    <name evidence="16" type="ORF">KUF71_020928</name>
</gene>
<sequence length="505" mass="56382">MLKISVHLKKILSASGLGHAECEMVSEFVDGWTIAQTLGEGAYGEVKLLLNNSTGEAVAMKIIDLKKHPDARSNVKKEVAIHRLVSNPNIIQFFGQRREGDIEYLFLEYAAGGELFDRIEPDVGMSQWEAQKYFTELISGVEYLHSHGVAHRDLKPENLLLDEHLTLKISDFGMATIFRMGGKERCLEKRCGTLPYVAPEVLMRAYHAEPADIWSCGVILVAMLAGELPWDQPTVDCPEYLAWKDGKSMGGTPWSKLDNMILSLVRKILVPLPSGRYTIQRIKNHRWFQKSLQKSLVSSNDTCRGGIPKRLCSGSDLSPPFGTEDTRLCQSQPDPHFGNGNALPNEHLVTDLDVERPGFSFSQPAQIDDLLLSSQLNPTQHTQSSSGSQNVFQRLVRRMTRFFVLPNLEKSEKLLCSVLEKLGASWKVHTPGILTITTVDRRKMQLIFKASIIDMDGKTLLDFRLSKGCGLEFKKIFLKIRSALGDSVLKGPVLWPIAIATNSVP</sequence>
<reference evidence="16" key="2">
    <citation type="journal article" date="2023" name="BMC Genomics">
        <title>Pest status, molecular evolution, and epigenetic factors derived from the genome assembly of Frankliniella fusca, a thysanopteran phytovirus vector.</title>
        <authorList>
            <person name="Catto M.A."/>
            <person name="Labadie P.E."/>
            <person name="Jacobson A.L."/>
            <person name="Kennedy G.G."/>
            <person name="Srinivasan R."/>
            <person name="Hunt B.G."/>
        </authorList>
    </citation>
    <scope>NUCLEOTIDE SEQUENCE</scope>
    <source>
        <strain evidence="16">PL_HMW_Pooled</strain>
    </source>
</reference>
<comment type="subcellular location">
    <subcellularLocation>
        <location evidence="1">Nucleus</location>
    </subcellularLocation>
</comment>
<dbReference type="GO" id="GO:0000077">
    <property type="term" value="P:DNA damage checkpoint signaling"/>
    <property type="evidence" value="ECO:0007669"/>
    <property type="project" value="InterPro"/>
</dbReference>
<dbReference type="PANTHER" id="PTHR24346">
    <property type="entry name" value="MAP/MICROTUBULE AFFINITY-REGULATING KINASE"/>
    <property type="match status" value="1"/>
</dbReference>
<evidence type="ECO:0000256" key="9">
    <source>
        <dbReference type="ARBA" id="ARBA00022840"/>
    </source>
</evidence>
<dbReference type="PROSITE" id="PS00108">
    <property type="entry name" value="PROTEIN_KINASE_ST"/>
    <property type="match status" value="1"/>
</dbReference>
<evidence type="ECO:0000313" key="16">
    <source>
        <dbReference type="EMBL" id="KAK3929944.1"/>
    </source>
</evidence>
<dbReference type="GO" id="GO:0004674">
    <property type="term" value="F:protein serine/threonine kinase activity"/>
    <property type="evidence" value="ECO:0007669"/>
    <property type="project" value="UniProtKB-KW"/>
</dbReference>
<comment type="caution">
    <text evidence="16">The sequence shown here is derived from an EMBL/GenBank/DDBJ whole genome shotgun (WGS) entry which is preliminary data.</text>
</comment>
<keyword evidence="7" id="KW-0227">DNA damage</keyword>
<evidence type="ECO:0000256" key="8">
    <source>
        <dbReference type="ARBA" id="ARBA00022777"/>
    </source>
</evidence>
<keyword evidence="17" id="KW-1185">Reference proteome</keyword>
<dbReference type="Pfam" id="PF00069">
    <property type="entry name" value="Pkinase"/>
    <property type="match status" value="1"/>
</dbReference>
<dbReference type="PANTHER" id="PTHR24346:SF107">
    <property type="entry name" value="SERINE_THREONINE-PROTEIN KINASE CHK1"/>
    <property type="match status" value="1"/>
</dbReference>
<organism evidence="16 17">
    <name type="scientific">Frankliniella fusca</name>
    <dbReference type="NCBI Taxonomy" id="407009"/>
    <lineage>
        <taxon>Eukaryota</taxon>
        <taxon>Metazoa</taxon>
        <taxon>Ecdysozoa</taxon>
        <taxon>Arthropoda</taxon>
        <taxon>Hexapoda</taxon>
        <taxon>Insecta</taxon>
        <taxon>Pterygota</taxon>
        <taxon>Neoptera</taxon>
        <taxon>Paraneoptera</taxon>
        <taxon>Thysanoptera</taxon>
        <taxon>Terebrantia</taxon>
        <taxon>Thripoidea</taxon>
        <taxon>Thripidae</taxon>
        <taxon>Frankliniella</taxon>
    </lineage>
</organism>
<dbReference type="AlphaFoldDB" id="A0AAE1LT62"/>
<dbReference type="EC" id="2.7.11.1" evidence="3"/>
<dbReference type="GO" id="GO:0005737">
    <property type="term" value="C:cytoplasm"/>
    <property type="evidence" value="ECO:0007669"/>
    <property type="project" value="TreeGrafter"/>
</dbReference>
<comment type="catalytic activity">
    <reaction evidence="12">
        <text>L-threonyl-[protein] + ATP = O-phospho-L-threonyl-[protein] + ADP + H(+)</text>
        <dbReference type="Rhea" id="RHEA:46608"/>
        <dbReference type="Rhea" id="RHEA-COMP:11060"/>
        <dbReference type="Rhea" id="RHEA-COMP:11605"/>
        <dbReference type="ChEBI" id="CHEBI:15378"/>
        <dbReference type="ChEBI" id="CHEBI:30013"/>
        <dbReference type="ChEBI" id="CHEBI:30616"/>
        <dbReference type="ChEBI" id="CHEBI:61977"/>
        <dbReference type="ChEBI" id="CHEBI:456216"/>
        <dbReference type="EC" id="2.7.11.1"/>
    </reaction>
</comment>
<dbReference type="FunFam" id="3.30.200.20:FF:000229">
    <property type="entry name" value="Serine/threonine-protein kinase Chk1"/>
    <property type="match status" value="1"/>
</dbReference>
<evidence type="ECO:0000256" key="10">
    <source>
        <dbReference type="ARBA" id="ARBA00023242"/>
    </source>
</evidence>
<dbReference type="GO" id="GO:0033314">
    <property type="term" value="P:mitotic DNA replication checkpoint signaling"/>
    <property type="evidence" value="ECO:0007669"/>
    <property type="project" value="UniProtKB-ARBA"/>
</dbReference>
<keyword evidence="4" id="KW-0723">Serine/threonine-protein kinase</keyword>
<evidence type="ECO:0000256" key="4">
    <source>
        <dbReference type="ARBA" id="ARBA00022527"/>
    </source>
</evidence>
<dbReference type="Proteomes" id="UP001219518">
    <property type="component" value="Unassembled WGS sequence"/>
</dbReference>
<dbReference type="GO" id="GO:0005634">
    <property type="term" value="C:nucleus"/>
    <property type="evidence" value="ECO:0007669"/>
    <property type="project" value="UniProtKB-SubCell"/>
</dbReference>
<dbReference type="Gene3D" id="3.30.200.20">
    <property type="entry name" value="Phosphorylase Kinase, domain 1"/>
    <property type="match status" value="1"/>
</dbReference>
<dbReference type="InterPro" id="IPR011009">
    <property type="entry name" value="Kinase-like_dom_sf"/>
</dbReference>
<evidence type="ECO:0000256" key="13">
    <source>
        <dbReference type="ARBA" id="ARBA00048679"/>
    </source>
</evidence>
<dbReference type="InterPro" id="IPR000719">
    <property type="entry name" value="Prot_kinase_dom"/>
</dbReference>
<evidence type="ECO:0000256" key="1">
    <source>
        <dbReference type="ARBA" id="ARBA00004123"/>
    </source>
</evidence>
<dbReference type="InterPro" id="IPR034670">
    <property type="entry name" value="Chk1_catalytic_dom"/>
</dbReference>
<dbReference type="SMART" id="SM00220">
    <property type="entry name" value="S_TKc"/>
    <property type="match status" value="1"/>
</dbReference>
<evidence type="ECO:0000256" key="6">
    <source>
        <dbReference type="ARBA" id="ARBA00022741"/>
    </source>
</evidence>
<dbReference type="SUPFAM" id="SSF56112">
    <property type="entry name" value="Protein kinase-like (PK-like)"/>
    <property type="match status" value="1"/>
</dbReference>
<evidence type="ECO:0000313" key="17">
    <source>
        <dbReference type="Proteomes" id="UP001219518"/>
    </source>
</evidence>
<comment type="similarity">
    <text evidence="2">Belongs to the protein kinase superfamily. CAMK Ser/Thr protein kinase family. NIM1 subfamily.</text>
</comment>
<evidence type="ECO:0000256" key="14">
    <source>
        <dbReference type="PROSITE-ProRule" id="PRU10141"/>
    </source>
</evidence>
<comment type="catalytic activity">
    <reaction evidence="13">
        <text>L-seryl-[protein] + ATP = O-phospho-L-seryl-[protein] + ADP + H(+)</text>
        <dbReference type="Rhea" id="RHEA:17989"/>
        <dbReference type="Rhea" id="RHEA-COMP:9863"/>
        <dbReference type="Rhea" id="RHEA-COMP:11604"/>
        <dbReference type="ChEBI" id="CHEBI:15378"/>
        <dbReference type="ChEBI" id="CHEBI:29999"/>
        <dbReference type="ChEBI" id="CHEBI:30616"/>
        <dbReference type="ChEBI" id="CHEBI:83421"/>
        <dbReference type="ChEBI" id="CHEBI:456216"/>
        <dbReference type="EC" id="2.7.11.1"/>
    </reaction>
</comment>
<feature type="domain" description="Protein kinase" evidence="15">
    <location>
        <begin position="32"/>
        <end position="288"/>
    </location>
</feature>
<keyword evidence="6 14" id="KW-0547">Nucleotide-binding</keyword>
<evidence type="ECO:0000256" key="12">
    <source>
        <dbReference type="ARBA" id="ARBA00047899"/>
    </source>
</evidence>
<dbReference type="GO" id="GO:0005524">
    <property type="term" value="F:ATP binding"/>
    <property type="evidence" value="ECO:0007669"/>
    <property type="project" value="UniProtKB-UniRule"/>
</dbReference>
<dbReference type="InterPro" id="IPR017441">
    <property type="entry name" value="Protein_kinase_ATP_BS"/>
</dbReference>
<dbReference type="FunFam" id="1.10.510.10:FF:000301">
    <property type="entry name" value="Serine/threonine-protein kinase Chk1"/>
    <property type="match status" value="1"/>
</dbReference>
<accession>A0AAE1LT62</accession>
<keyword evidence="10" id="KW-0539">Nucleus</keyword>
<dbReference type="InterPro" id="IPR008271">
    <property type="entry name" value="Ser/Thr_kinase_AS"/>
</dbReference>
<protein>
    <recommendedName>
        <fullName evidence="3">non-specific serine/threonine protein kinase</fullName>
        <ecNumber evidence="3">2.7.11.1</ecNumber>
    </recommendedName>
</protein>
<reference evidence="16" key="1">
    <citation type="submission" date="2021-07" db="EMBL/GenBank/DDBJ databases">
        <authorList>
            <person name="Catto M.A."/>
            <person name="Jacobson A."/>
            <person name="Kennedy G."/>
            <person name="Labadie P."/>
            <person name="Hunt B.G."/>
            <person name="Srinivasan R."/>
        </authorList>
    </citation>
    <scope>NUCLEOTIDE SEQUENCE</scope>
    <source>
        <strain evidence="16">PL_HMW_Pooled</strain>
        <tissue evidence="16">Head</tissue>
    </source>
</reference>
<keyword evidence="8 16" id="KW-0418">Kinase</keyword>
<dbReference type="Gene3D" id="1.10.510.10">
    <property type="entry name" value="Transferase(Phosphotransferase) domain 1"/>
    <property type="match status" value="1"/>
</dbReference>
<evidence type="ECO:0000256" key="5">
    <source>
        <dbReference type="ARBA" id="ARBA00022679"/>
    </source>
</evidence>
<name>A0AAE1LT62_9NEOP</name>
<dbReference type="EMBL" id="JAHWGI010001407">
    <property type="protein sequence ID" value="KAK3929944.1"/>
    <property type="molecule type" value="Genomic_DNA"/>
</dbReference>
<proteinExistence type="inferred from homology"/>
<evidence type="ECO:0000259" key="15">
    <source>
        <dbReference type="PROSITE" id="PS50011"/>
    </source>
</evidence>